<gene>
    <name evidence="6" type="ORF">BJ983_002225</name>
</gene>
<evidence type="ECO:0000313" key="7">
    <source>
        <dbReference type="Proteomes" id="UP000535890"/>
    </source>
</evidence>
<dbReference type="InterPro" id="IPR005471">
    <property type="entry name" value="Tscrpt_reg_IclR_N"/>
</dbReference>
<dbReference type="Pfam" id="PF09339">
    <property type="entry name" value="HTH_IclR"/>
    <property type="match status" value="1"/>
</dbReference>
<dbReference type="RefSeq" id="WP_179793852.1">
    <property type="nucleotide sequence ID" value="NZ_BAABHP010000007.1"/>
</dbReference>
<keyword evidence="3" id="KW-0804">Transcription</keyword>
<comment type="caution">
    <text evidence="6">The sequence shown here is derived from an EMBL/GenBank/DDBJ whole genome shotgun (WGS) entry which is preliminary data.</text>
</comment>
<dbReference type="PROSITE" id="PS51077">
    <property type="entry name" value="HTH_ICLR"/>
    <property type="match status" value="1"/>
</dbReference>
<dbReference type="EMBL" id="JACCBN010000001">
    <property type="protein sequence ID" value="NYD36123.1"/>
    <property type="molecule type" value="Genomic_DNA"/>
</dbReference>
<dbReference type="PANTHER" id="PTHR30136">
    <property type="entry name" value="HELIX-TURN-HELIX TRANSCRIPTIONAL REGULATOR, ICLR FAMILY"/>
    <property type="match status" value="1"/>
</dbReference>
<keyword evidence="1" id="KW-0805">Transcription regulation</keyword>
<dbReference type="Pfam" id="PF01614">
    <property type="entry name" value="IclR_C"/>
    <property type="match status" value="1"/>
</dbReference>
<dbReference type="GO" id="GO:0003700">
    <property type="term" value="F:DNA-binding transcription factor activity"/>
    <property type="evidence" value="ECO:0007669"/>
    <property type="project" value="TreeGrafter"/>
</dbReference>
<dbReference type="Gene3D" id="3.30.450.40">
    <property type="match status" value="1"/>
</dbReference>
<dbReference type="Gene3D" id="1.10.10.10">
    <property type="entry name" value="Winged helix-like DNA-binding domain superfamily/Winged helix DNA-binding domain"/>
    <property type="match status" value="1"/>
</dbReference>
<dbReference type="InterPro" id="IPR014757">
    <property type="entry name" value="Tscrpt_reg_IclR_C"/>
</dbReference>
<dbReference type="InterPro" id="IPR029016">
    <property type="entry name" value="GAF-like_dom_sf"/>
</dbReference>
<dbReference type="SUPFAM" id="SSF46785">
    <property type="entry name" value="Winged helix' DNA-binding domain"/>
    <property type="match status" value="1"/>
</dbReference>
<evidence type="ECO:0000256" key="2">
    <source>
        <dbReference type="ARBA" id="ARBA00023125"/>
    </source>
</evidence>
<reference evidence="6 7" key="1">
    <citation type="submission" date="2020-07" db="EMBL/GenBank/DDBJ databases">
        <title>Sequencing the genomes of 1000 actinobacteria strains.</title>
        <authorList>
            <person name="Klenk H.-P."/>
        </authorList>
    </citation>
    <scope>NUCLEOTIDE SEQUENCE [LARGE SCALE GENOMIC DNA]</scope>
    <source>
        <strain evidence="6 7">DSM 45772</strain>
    </source>
</reference>
<dbReference type="PROSITE" id="PS51078">
    <property type="entry name" value="ICLR_ED"/>
    <property type="match status" value="1"/>
</dbReference>
<evidence type="ECO:0000259" key="4">
    <source>
        <dbReference type="PROSITE" id="PS51077"/>
    </source>
</evidence>
<dbReference type="GO" id="GO:0045892">
    <property type="term" value="P:negative regulation of DNA-templated transcription"/>
    <property type="evidence" value="ECO:0007669"/>
    <property type="project" value="TreeGrafter"/>
</dbReference>
<dbReference type="SMART" id="SM00346">
    <property type="entry name" value="HTH_ICLR"/>
    <property type="match status" value="1"/>
</dbReference>
<feature type="domain" description="HTH iclR-type" evidence="4">
    <location>
        <begin position="18"/>
        <end position="79"/>
    </location>
</feature>
<dbReference type="Proteomes" id="UP000535890">
    <property type="component" value="Unassembled WGS sequence"/>
</dbReference>
<name>A0A7Y9DV63_9PSEU</name>
<sequence>MSEPTAAASGATPRVGAVQSVDRAMTVLEIVAEHGECGISEIAAALDVHKSTASRLVAALERRSLVEQHGDRKKYALSFGLIRLAAAATARLDVSRLGRPVCQRLAESLGETVNIAVSDGEAGITVAQESGTASVVSENWVGRRTPLHASSAGKVLLAWMDPADRRRVLRRPLERFTEETIVSAPALRIELARVFDEGHARSFEELEVGMHAVAVPVFSGDGSVGSSLSVTGPAYRLPRRRARAVVGELREAAAELSAKLGHTS</sequence>
<dbReference type="InterPro" id="IPR036390">
    <property type="entry name" value="WH_DNA-bd_sf"/>
</dbReference>
<dbReference type="AlphaFoldDB" id="A0A7Y9DV63"/>
<dbReference type="SUPFAM" id="SSF55781">
    <property type="entry name" value="GAF domain-like"/>
    <property type="match status" value="1"/>
</dbReference>
<protein>
    <submittedName>
        <fullName evidence="6">DNA-binding IclR family transcriptional regulator</fullName>
    </submittedName>
</protein>
<accession>A0A7Y9DV63</accession>
<proteinExistence type="predicted"/>
<evidence type="ECO:0000259" key="5">
    <source>
        <dbReference type="PROSITE" id="PS51078"/>
    </source>
</evidence>
<evidence type="ECO:0000313" key="6">
    <source>
        <dbReference type="EMBL" id="NYD36123.1"/>
    </source>
</evidence>
<dbReference type="InterPro" id="IPR050707">
    <property type="entry name" value="HTH_MetabolicPath_Reg"/>
</dbReference>
<organism evidence="6 7">
    <name type="scientific">Actinomycetospora corticicola</name>
    <dbReference type="NCBI Taxonomy" id="663602"/>
    <lineage>
        <taxon>Bacteria</taxon>
        <taxon>Bacillati</taxon>
        <taxon>Actinomycetota</taxon>
        <taxon>Actinomycetes</taxon>
        <taxon>Pseudonocardiales</taxon>
        <taxon>Pseudonocardiaceae</taxon>
        <taxon>Actinomycetospora</taxon>
    </lineage>
</organism>
<keyword evidence="7" id="KW-1185">Reference proteome</keyword>
<keyword evidence="2 6" id="KW-0238">DNA-binding</keyword>
<dbReference type="InterPro" id="IPR036388">
    <property type="entry name" value="WH-like_DNA-bd_sf"/>
</dbReference>
<dbReference type="PANTHER" id="PTHR30136:SF24">
    <property type="entry name" value="HTH-TYPE TRANSCRIPTIONAL REPRESSOR ALLR"/>
    <property type="match status" value="1"/>
</dbReference>
<feature type="domain" description="IclR-ED" evidence="5">
    <location>
        <begin position="80"/>
        <end position="262"/>
    </location>
</feature>
<dbReference type="GO" id="GO:0003677">
    <property type="term" value="F:DNA binding"/>
    <property type="evidence" value="ECO:0007669"/>
    <property type="project" value="UniProtKB-KW"/>
</dbReference>
<evidence type="ECO:0000256" key="3">
    <source>
        <dbReference type="ARBA" id="ARBA00023163"/>
    </source>
</evidence>
<evidence type="ECO:0000256" key="1">
    <source>
        <dbReference type="ARBA" id="ARBA00023015"/>
    </source>
</evidence>